<accession>A0A392RXB4</accession>
<name>A0A392RXB4_9FABA</name>
<comment type="caution">
    <text evidence="1">The sequence shown here is derived from an EMBL/GenBank/DDBJ whole genome shotgun (WGS) entry which is preliminary data.</text>
</comment>
<evidence type="ECO:0000313" key="1">
    <source>
        <dbReference type="EMBL" id="MCI40802.1"/>
    </source>
</evidence>
<feature type="non-terminal residue" evidence="1">
    <location>
        <position position="1"/>
    </location>
</feature>
<proteinExistence type="predicted"/>
<dbReference type="AlphaFoldDB" id="A0A392RXB4"/>
<organism evidence="1 2">
    <name type="scientific">Trifolium medium</name>
    <dbReference type="NCBI Taxonomy" id="97028"/>
    <lineage>
        <taxon>Eukaryota</taxon>
        <taxon>Viridiplantae</taxon>
        <taxon>Streptophyta</taxon>
        <taxon>Embryophyta</taxon>
        <taxon>Tracheophyta</taxon>
        <taxon>Spermatophyta</taxon>
        <taxon>Magnoliopsida</taxon>
        <taxon>eudicotyledons</taxon>
        <taxon>Gunneridae</taxon>
        <taxon>Pentapetalae</taxon>
        <taxon>rosids</taxon>
        <taxon>fabids</taxon>
        <taxon>Fabales</taxon>
        <taxon>Fabaceae</taxon>
        <taxon>Papilionoideae</taxon>
        <taxon>50 kb inversion clade</taxon>
        <taxon>NPAAA clade</taxon>
        <taxon>Hologalegina</taxon>
        <taxon>IRL clade</taxon>
        <taxon>Trifolieae</taxon>
        <taxon>Trifolium</taxon>
    </lineage>
</organism>
<keyword evidence="2" id="KW-1185">Reference proteome</keyword>
<dbReference type="EMBL" id="LXQA010284148">
    <property type="protein sequence ID" value="MCI40802.1"/>
    <property type="molecule type" value="Genomic_DNA"/>
</dbReference>
<evidence type="ECO:0000313" key="2">
    <source>
        <dbReference type="Proteomes" id="UP000265520"/>
    </source>
</evidence>
<protein>
    <submittedName>
        <fullName evidence="1">Uncharacterized protein</fullName>
    </submittedName>
</protein>
<dbReference type="Proteomes" id="UP000265520">
    <property type="component" value="Unassembled WGS sequence"/>
</dbReference>
<reference evidence="1 2" key="1">
    <citation type="journal article" date="2018" name="Front. Plant Sci.">
        <title>Red Clover (Trifolium pratense) and Zigzag Clover (T. medium) - A Picture of Genomic Similarities and Differences.</title>
        <authorList>
            <person name="Dluhosova J."/>
            <person name="Istvanek J."/>
            <person name="Nedelnik J."/>
            <person name="Repkova J."/>
        </authorList>
    </citation>
    <scope>NUCLEOTIDE SEQUENCE [LARGE SCALE GENOMIC DNA]</scope>
    <source>
        <strain evidence="2">cv. 10/8</strain>
        <tissue evidence="1">Leaf</tissue>
    </source>
</reference>
<sequence length="18" mass="1697">DDLASGAPLAGGAPLPFQ</sequence>